<dbReference type="PRINTS" id="PR01577">
    <property type="entry name" value="KCNABCHANNEL"/>
</dbReference>
<dbReference type="PANTHER" id="PTHR43150:SF2">
    <property type="entry name" value="HYPERKINETIC, ISOFORM M"/>
    <property type="match status" value="1"/>
</dbReference>
<organism evidence="5 6">
    <name type="scientific">Estrella lausannensis</name>
    <dbReference type="NCBI Taxonomy" id="483423"/>
    <lineage>
        <taxon>Bacteria</taxon>
        <taxon>Pseudomonadati</taxon>
        <taxon>Chlamydiota</taxon>
        <taxon>Chlamydiia</taxon>
        <taxon>Parachlamydiales</taxon>
        <taxon>Candidatus Criblamydiaceae</taxon>
        <taxon>Estrella</taxon>
    </lineage>
</organism>
<dbReference type="Proteomes" id="UP000220251">
    <property type="component" value="Unassembled WGS sequence"/>
</dbReference>
<evidence type="ECO:0000256" key="2">
    <source>
        <dbReference type="ARBA" id="ARBA00022857"/>
    </source>
</evidence>
<dbReference type="Pfam" id="PF00248">
    <property type="entry name" value="Aldo_ket_red"/>
    <property type="match status" value="1"/>
</dbReference>
<protein>
    <submittedName>
        <fullName evidence="5">Putative voltage-gated potassium channel subunit beta</fullName>
    </submittedName>
</protein>
<dbReference type="SUPFAM" id="SSF51430">
    <property type="entry name" value="NAD(P)-linked oxidoreductase"/>
    <property type="match status" value="1"/>
</dbReference>
<gene>
    <name evidence="5" type="primary">KAB1</name>
    <name evidence="5" type="ORF">ELAC_1018</name>
</gene>
<comment type="similarity">
    <text evidence="1">Belongs to the shaker potassium channel beta subunit family.</text>
</comment>
<sequence length="319" mass="36152">MEYRRLGKAGIKVSELSFGSWITFGSSLDLQGAKKLMRHAYERGVNFFDNAEAYGGGASELIMGEALRDYKREDVVISTKIFWGGSGPNDRGLSFKHLVEGTKRSLKRLKTDYVDLLFCHRPDPETPIEETVRAMDVLIRSGHCFYWGTSEWSRDQIEEAHAVAKAINATPPSMEQPQYNMLHRDRMEREYLPLFTQYGMGATIWSPLSGGLLTGKYKQGIPKGSRFFFHPEFKRQLTERGEEVLLDLERIAKSLEMTPGQLAIAWCLKNRNVSTVILGATSLPQLEENLRVQELKNRLTEDVKREIEGIFEAGGVLAL</sequence>
<accession>A0A0H5DQK3</accession>
<dbReference type="EMBL" id="CWGJ01000012">
    <property type="protein sequence ID" value="CRX38363.1"/>
    <property type="molecule type" value="Genomic_DNA"/>
</dbReference>
<keyword evidence="5" id="KW-0406">Ion transport</keyword>
<dbReference type="AlphaFoldDB" id="A0A0H5DQK3"/>
<dbReference type="InterPro" id="IPR005399">
    <property type="entry name" value="K_chnl_volt-dep_bsu_KCNAB-rel"/>
</dbReference>
<dbReference type="PANTHER" id="PTHR43150">
    <property type="entry name" value="HYPERKINETIC, ISOFORM M"/>
    <property type="match status" value="1"/>
</dbReference>
<feature type="domain" description="NADP-dependent oxidoreductase" evidence="4">
    <location>
        <begin position="15"/>
        <end position="309"/>
    </location>
</feature>
<dbReference type="InterPro" id="IPR036812">
    <property type="entry name" value="NAD(P)_OxRdtase_dom_sf"/>
</dbReference>
<dbReference type="OrthoDB" id="9773828at2"/>
<keyword evidence="2" id="KW-0521">NADP</keyword>
<evidence type="ECO:0000313" key="5">
    <source>
        <dbReference type="EMBL" id="CRX38363.1"/>
    </source>
</evidence>
<evidence type="ECO:0000313" key="6">
    <source>
        <dbReference type="Proteomes" id="UP000220251"/>
    </source>
</evidence>
<proteinExistence type="inferred from homology"/>
<evidence type="ECO:0000256" key="3">
    <source>
        <dbReference type="ARBA" id="ARBA00023002"/>
    </source>
</evidence>
<dbReference type="RefSeq" id="WP_098038227.1">
    <property type="nucleotide sequence ID" value="NZ_CWGJ01000012.1"/>
</dbReference>
<dbReference type="GO" id="GO:0034220">
    <property type="term" value="P:monoatomic ion transmembrane transport"/>
    <property type="evidence" value="ECO:0007669"/>
    <property type="project" value="UniProtKB-KW"/>
</dbReference>
<evidence type="ECO:0000256" key="1">
    <source>
        <dbReference type="ARBA" id="ARBA00006515"/>
    </source>
</evidence>
<keyword evidence="5" id="KW-0813">Transport</keyword>
<keyword evidence="3" id="KW-0560">Oxidoreductase</keyword>
<name>A0A0H5DQK3_9BACT</name>
<dbReference type="InterPro" id="IPR023210">
    <property type="entry name" value="NADP_OxRdtase_dom"/>
</dbReference>
<evidence type="ECO:0000259" key="4">
    <source>
        <dbReference type="Pfam" id="PF00248"/>
    </source>
</evidence>
<dbReference type="Gene3D" id="3.20.20.100">
    <property type="entry name" value="NADP-dependent oxidoreductase domain"/>
    <property type="match status" value="1"/>
</dbReference>
<keyword evidence="5" id="KW-0407">Ion channel</keyword>
<reference evidence="6" key="1">
    <citation type="submission" date="2015-06" db="EMBL/GenBank/DDBJ databases">
        <authorList>
            <person name="Bertelli C."/>
        </authorList>
    </citation>
    <scope>NUCLEOTIDE SEQUENCE [LARGE SCALE GENOMIC DNA]</scope>
    <source>
        <strain evidence="6">CRIB-30</strain>
    </source>
</reference>
<keyword evidence="6" id="KW-1185">Reference proteome</keyword>
<dbReference type="GO" id="GO:0016491">
    <property type="term" value="F:oxidoreductase activity"/>
    <property type="evidence" value="ECO:0007669"/>
    <property type="project" value="UniProtKB-KW"/>
</dbReference>